<keyword evidence="3" id="KW-1185">Reference proteome</keyword>
<organism evidence="2 3">
    <name type="scientific">Luteibacter sahnii</name>
    <dbReference type="NCBI Taxonomy" id="3021977"/>
    <lineage>
        <taxon>Bacteria</taxon>
        <taxon>Pseudomonadati</taxon>
        <taxon>Pseudomonadota</taxon>
        <taxon>Gammaproteobacteria</taxon>
        <taxon>Lysobacterales</taxon>
        <taxon>Rhodanobacteraceae</taxon>
        <taxon>Luteibacter</taxon>
    </lineage>
</organism>
<protein>
    <submittedName>
        <fullName evidence="2">Type IV pilin protein</fullName>
    </submittedName>
</protein>
<comment type="caution">
    <text evidence="2">The sequence shown here is derived from an EMBL/GenBank/DDBJ whole genome shotgun (WGS) entry which is preliminary data.</text>
</comment>
<dbReference type="Pfam" id="PF07963">
    <property type="entry name" value="N_methyl"/>
    <property type="match status" value="1"/>
</dbReference>
<keyword evidence="1" id="KW-1133">Transmembrane helix</keyword>
<sequence length="142" mass="14921">MSTRPRRSDGFTLIELLVTLVIIAILAAIAVPSYRKYVVRANRTDAQRALVDLAARQERAFYSTNTYAKSLATLASSSSAAGANYTVSVASASSTGFVVTATATGTQQKSDTQCQTLSLTNTGARTSTGTTANDPTCWGLSK</sequence>
<evidence type="ECO:0000256" key="1">
    <source>
        <dbReference type="SAM" id="Phobius"/>
    </source>
</evidence>
<dbReference type="Gene3D" id="3.30.700.10">
    <property type="entry name" value="Glycoprotein, Type 4 Pilin"/>
    <property type="match status" value="1"/>
</dbReference>
<dbReference type="Pfam" id="PF16732">
    <property type="entry name" value="ComP_DUS"/>
    <property type="match status" value="1"/>
</dbReference>
<dbReference type="Proteomes" id="UP001528850">
    <property type="component" value="Unassembled WGS sequence"/>
</dbReference>
<dbReference type="NCBIfam" id="TIGR02532">
    <property type="entry name" value="IV_pilin_GFxxxE"/>
    <property type="match status" value="1"/>
</dbReference>
<gene>
    <name evidence="2" type="ORF">P3W24_09855</name>
</gene>
<feature type="transmembrane region" description="Helical" evidence="1">
    <location>
        <begin position="12"/>
        <end position="34"/>
    </location>
</feature>
<dbReference type="SUPFAM" id="SSF54523">
    <property type="entry name" value="Pili subunits"/>
    <property type="match status" value="1"/>
</dbReference>
<name>A0ABT6BB12_9GAMM</name>
<accession>A0ABT6BB12</accession>
<evidence type="ECO:0000313" key="2">
    <source>
        <dbReference type="EMBL" id="MDF4025267.1"/>
    </source>
</evidence>
<keyword evidence="1" id="KW-0472">Membrane</keyword>
<keyword evidence="1" id="KW-0812">Transmembrane</keyword>
<proteinExistence type="predicted"/>
<reference evidence="2 3" key="1">
    <citation type="journal article" date="2024" name="Curr. Microbiol.">
        <title>Luteibacter sahnii sp. nov., A Novel Yellow-Colored Xanthomonadin Pigment Producing Probiotic Bacterium from Healthy Rice Seed Microbiome.</title>
        <authorList>
            <person name="Jaiswal G."/>
            <person name="Rana R."/>
            <person name="Nayak P.K."/>
            <person name="Chouhan R."/>
            <person name="Gandhi S.G."/>
            <person name="Patel H.K."/>
            <person name="Patil P.B."/>
        </authorList>
    </citation>
    <scope>NUCLEOTIDE SEQUENCE [LARGE SCALE GENOMIC DNA]</scope>
    <source>
        <strain evidence="2 3">PPL201</strain>
    </source>
</reference>
<dbReference type="EMBL" id="JARJJS010000002">
    <property type="protein sequence ID" value="MDF4025267.1"/>
    <property type="molecule type" value="Genomic_DNA"/>
</dbReference>
<dbReference type="InterPro" id="IPR045584">
    <property type="entry name" value="Pilin-like"/>
</dbReference>
<evidence type="ECO:0000313" key="3">
    <source>
        <dbReference type="Proteomes" id="UP001528850"/>
    </source>
</evidence>
<dbReference type="InterPro" id="IPR012902">
    <property type="entry name" value="N_methyl_site"/>
</dbReference>
<dbReference type="InterPro" id="IPR031982">
    <property type="entry name" value="PilE-like"/>
</dbReference>